<evidence type="ECO:0000256" key="1">
    <source>
        <dbReference type="ARBA" id="ARBA00004651"/>
    </source>
</evidence>
<dbReference type="SUPFAM" id="SSF53649">
    <property type="entry name" value="Alkaline phosphatase-like"/>
    <property type="match status" value="1"/>
</dbReference>
<feature type="transmembrane region" description="Helical" evidence="7">
    <location>
        <begin position="60"/>
        <end position="79"/>
    </location>
</feature>
<dbReference type="EMBL" id="MBQD01000025">
    <property type="protein sequence ID" value="OCL31797.1"/>
    <property type="molecule type" value="Genomic_DNA"/>
</dbReference>
<comment type="pathway">
    <text evidence="2">Cell wall biogenesis; lipoteichoic acid biosynthesis.</text>
</comment>
<evidence type="ECO:0000256" key="5">
    <source>
        <dbReference type="ARBA" id="ARBA00022989"/>
    </source>
</evidence>
<keyword evidence="10" id="KW-1185">Reference proteome</keyword>
<dbReference type="Proteomes" id="UP000093501">
    <property type="component" value="Unassembled WGS sequence"/>
</dbReference>
<feature type="domain" description="Sulfatase N-terminal" evidence="8">
    <location>
        <begin position="250"/>
        <end position="527"/>
    </location>
</feature>
<dbReference type="Gene3D" id="3.40.720.10">
    <property type="entry name" value="Alkaline Phosphatase, subunit A"/>
    <property type="match status" value="1"/>
</dbReference>
<accession>A0A1C0AIB5</accession>
<evidence type="ECO:0000259" key="8">
    <source>
        <dbReference type="Pfam" id="PF00884"/>
    </source>
</evidence>
<evidence type="ECO:0000256" key="6">
    <source>
        <dbReference type="ARBA" id="ARBA00023136"/>
    </source>
</evidence>
<sequence>MRIMSVHRAFISRLLAPRHVRGRLLVLVLPVALLGVWLKLARIDRFYPGSQAADIAAKAWSEAAFGAAWILLWAGLVAFGPRWYRAAALLAAHVATLVLGVFLVVSHEYVMKTGNPLTAEQILYAWRGRGELDALLESQTSPATVGLLVWVAVSTTVLPPLLAGPVSRVLRSPSRLVRRAVAAGAALLLAASAWSAPTVSAAFALAPPVQLVVTPLREASAYPDEPSADVAADVAAPDSRLEPTAGEDQRNLVIITLESHRATSTLPETRQPVTPVLDALAADSLTPSRGYSILPHTSKALTAIHCGFAPPTDHDNTEADAGSLPLPCLPELLAEQGYSTAFFQSATENFERRRGTARNLGFESFRSMDSMDKDGFFRANYFGYEDDIMLGPARDWLDAVDGSPFQMSLLTVTGHHDYILHGQDLIDFVDDPLLNSYLNAIHYQDAFVGRVIEMFKELGLYEDTVFVVTGDHGEGFGEHRVFQHDNTIYEEGIRIPYLVHDPRAAGVRLDQPANQLAVLPTAVDAIGFDLVSEHEYQPSLLSDAPQGPLVATCWARGRCTAVIDGDRKLIHHFGDRRDEVFDLAADSGELTDLAADSDPRWMAEMRDEALQWYVDAEAWYAAHRGEETTD</sequence>
<feature type="transmembrane region" description="Helical" evidence="7">
    <location>
        <begin position="86"/>
        <end position="105"/>
    </location>
</feature>
<feature type="transmembrane region" description="Helical" evidence="7">
    <location>
        <begin position="20"/>
        <end position="40"/>
    </location>
</feature>
<dbReference type="PANTHER" id="PTHR47371:SF3">
    <property type="entry name" value="PHOSPHOGLYCEROL TRANSFERASE I"/>
    <property type="match status" value="1"/>
</dbReference>
<keyword evidence="5 7" id="KW-1133">Transmembrane helix</keyword>
<evidence type="ECO:0000313" key="9">
    <source>
        <dbReference type="EMBL" id="OCL31797.1"/>
    </source>
</evidence>
<evidence type="ECO:0000256" key="4">
    <source>
        <dbReference type="ARBA" id="ARBA00022692"/>
    </source>
</evidence>
<comment type="subcellular location">
    <subcellularLocation>
        <location evidence="1">Cell membrane</location>
        <topology evidence="1">Multi-pass membrane protein</topology>
    </subcellularLocation>
</comment>
<proteinExistence type="predicted"/>
<evidence type="ECO:0000256" key="2">
    <source>
        <dbReference type="ARBA" id="ARBA00004936"/>
    </source>
</evidence>
<dbReference type="InterPro" id="IPR017850">
    <property type="entry name" value="Alkaline_phosphatase_core_sf"/>
</dbReference>
<keyword evidence="4 7" id="KW-0812">Transmembrane</keyword>
<feature type="transmembrane region" description="Helical" evidence="7">
    <location>
        <begin position="176"/>
        <end position="196"/>
    </location>
</feature>
<dbReference type="InterPro" id="IPR000917">
    <property type="entry name" value="Sulfatase_N"/>
</dbReference>
<dbReference type="Gene3D" id="3.30.1120.10">
    <property type="match status" value="1"/>
</dbReference>
<dbReference type="Pfam" id="PF00884">
    <property type="entry name" value="Sulfatase"/>
    <property type="match status" value="1"/>
</dbReference>
<dbReference type="GO" id="GO:0005886">
    <property type="term" value="C:plasma membrane"/>
    <property type="evidence" value="ECO:0007669"/>
    <property type="project" value="UniProtKB-SubCell"/>
</dbReference>
<evidence type="ECO:0000256" key="3">
    <source>
        <dbReference type="ARBA" id="ARBA00022475"/>
    </source>
</evidence>
<reference evidence="10" key="1">
    <citation type="submission" date="2016-07" db="EMBL/GenBank/DDBJ databases">
        <authorList>
            <person name="Florea S."/>
            <person name="Webb J.S."/>
            <person name="Jaromczyk J."/>
            <person name="Schardl C.L."/>
        </authorList>
    </citation>
    <scope>NUCLEOTIDE SEQUENCE [LARGE SCALE GENOMIC DNA]</scope>
    <source>
        <strain evidence="10">IPBSL-7</strain>
    </source>
</reference>
<dbReference type="InterPro" id="IPR050448">
    <property type="entry name" value="OpgB/LTA_synthase_biosynth"/>
</dbReference>
<protein>
    <recommendedName>
        <fullName evidence="8">Sulfatase N-terminal domain-containing protein</fullName>
    </recommendedName>
</protein>
<evidence type="ECO:0000313" key="10">
    <source>
        <dbReference type="Proteomes" id="UP000093501"/>
    </source>
</evidence>
<keyword evidence="3" id="KW-1003">Cell membrane</keyword>
<evidence type="ECO:0000256" key="7">
    <source>
        <dbReference type="SAM" id="Phobius"/>
    </source>
</evidence>
<dbReference type="AlphaFoldDB" id="A0A1C0AIB5"/>
<keyword evidence="6 7" id="KW-0472">Membrane</keyword>
<organism evidence="9 10">
    <name type="scientific">Tessaracoccus lapidicaptus</name>
    <dbReference type="NCBI Taxonomy" id="1427523"/>
    <lineage>
        <taxon>Bacteria</taxon>
        <taxon>Bacillati</taxon>
        <taxon>Actinomycetota</taxon>
        <taxon>Actinomycetes</taxon>
        <taxon>Propionibacteriales</taxon>
        <taxon>Propionibacteriaceae</taxon>
        <taxon>Tessaracoccus</taxon>
    </lineage>
</organism>
<comment type="caution">
    <text evidence="9">The sequence shown here is derived from an EMBL/GenBank/DDBJ whole genome shotgun (WGS) entry which is preliminary data.</text>
</comment>
<dbReference type="CDD" id="cd16015">
    <property type="entry name" value="LTA_synthase"/>
    <property type="match status" value="1"/>
</dbReference>
<gene>
    <name evidence="9" type="ORF">BCR15_09245</name>
</gene>
<dbReference type="PANTHER" id="PTHR47371">
    <property type="entry name" value="LIPOTEICHOIC ACID SYNTHASE"/>
    <property type="match status" value="1"/>
</dbReference>
<name>A0A1C0AIB5_9ACTN</name>
<feature type="transmembrane region" description="Helical" evidence="7">
    <location>
        <begin position="143"/>
        <end position="164"/>
    </location>
</feature>